<dbReference type="OrthoDB" id="283424at2759"/>
<dbReference type="GO" id="GO:0003735">
    <property type="term" value="F:structural constituent of ribosome"/>
    <property type="evidence" value="ECO:0007669"/>
    <property type="project" value="InterPro"/>
</dbReference>
<sequence length="276" mass="31151">MASSLSRCLSIARTIPLRTPRVTQNVALKNHFSSSSAVFARQKRNTEVAPTSGKRRNVSVLEEDLEDAWDTIDLEDEIEDAPSLDHIILEQQRQMLHYMRLIEHEMPKLVAYRKDFIPPTPDTPLIVRSVHYQGEAHPVSLKRVIVAPVDQLPLKDDAAKHKFILLAGPRWSPVPHADAGVGGTEIWGNGYVKISCEDFPKASQNLKWASDTLDKMIEEANNGADSFADVPVDLRHLMSKVRKAKKGDHRGYRAFNRTTLRDFPQEWLPPTAQHNA</sequence>
<protein>
    <recommendedName>
        <fullName evidence="1">Small ribosomal subunit protein mS35 mitochondrial conserved domain-containing protein</fullName>
    </recommendedName>
</protein>
<dbReference type="Pfam" id="PF10213">
    <property type="entry name" value="MRP-S28"/>
    <property type="match status" value="1"/>
</dbReference>
<evidence type="ECO:0000313" key="2">
    <source>
        <dbReference type="EMBL" id="KAF4623931.1"/>
    </source>
</evidence>
<proteinExistence type="predicted"/>
<dbReference type="AlphaFoldDB" id="A0A8H4R870"/>
<dbReference type="GO" id="GO:0032543">
    <property type="term" value="P:mitochondrial translation"/>
    <property type="evidence" value="ECO:0007669"/>
    <property type="project" value="InterPro"/>
</dbReference>
<comment type="caution">
    <text evidence="2">The sequence shown here is derived from an EMBL/GenBank/DDBJ whole genome shotgun (WGS) entry which is preliminary data.</text>
</comment>
<dbReference type="Proteomes" id="UP000521872">
    <property type="component" value="Unassembled WGS sequence"/>
</dbReference>
<feature type="domain" description="Small ribosomal subunit protein mS35 mitochondrial conserved" evidence="1">
    <location>
        <begin position="116"/>
        <end position="267"/>
    </location>
</feature>
<dbReference type="EMBL" id="JAACJL010000001">
    <property type="protein sequence ID" value="KAF4623931.1"/>
    <property type="molecule type" value="Genomic_DNA"/>
</dbReference>
<evidence type="ECO:0000313" key="3">
    <source>
        <dbReference type="Proteomes" id="UP000521872"/>
    </source>
</evidence>
<accession>A0A8H4R870</accession>
<keyword evidence="3" id="KW-1185">Reference proteome</keyword>
<gene>
    <name evidence="2" type="ORF">D9613_001718</name>
</gene>
<dbReference type="PANTHER" id="PTHR13490:SF0">
    <property type="entry name" value="SMALL RIBOSOMAL SUBUNIT PROTEIN MS35"/>
    <property type="match status" value="1"/>
</dbReference>
<dbReference type="PANTHER" id="PTHR13490">
    <property type="entry name" value="MITOCHONDRIAL 28S RIBOSOMAL PROTEIN S28"/>
    <property type="match status" value="1"/>
</dbReference>
<reference evidence="2 3" key="1">
    <citation type="submission" date="2019-12" db="EMBL/GenBank/DDBJ databases">
        <authorList>
            <person name="Floudas D."/>
            <person name="Bentzer J."/>
            <person name="Ahren D."/>
            <person name="Johansson T."/>
            <person name="Persson P."/>
            <person name="Tunlid A."/>
        </authorList>
    </citation>
    <scope>NUCLEOTIDE SEQUENCE [LARGE SCALE GENOMIC DNA]</scope>
    <source>
        <strain evidence="2 3">CBS 102.39</strain>
    </source>
</reference>
<dbReference type="InterPro" id="IPR039848">
    <property type="entry name" value="Ribosomal_mS35_mt"/>
</dbReference>
<organism evidence="2 3">
    <name type="scientific">Agrocybe pediades</name>
    <dbReference type="NCBI Taxonomy" id="84607"/>
    <lineage>
        <taxon>Eukaryota</taxon>
        <taxon>Fungi</taxon>
        <taxon>Dikarya</taxon>
        <taxon>Basidiomycota</taxon>
        <taxon>Agaricomycotina</taxon>
        <taxon>Agaricomycetes</taxon>
        <taxon>Agaricomycetidae</taxon>
        <taxon>Agaricales</taxon>
        <taxon>Agaricineae</taxon>
        <taxon>Strophariaceae</taxon>
        <taxon>Agrocybe</taxon>
    </lineage>
</organism>
<evidence type="ECO:0000259" key="1">
    <source>
        <dbReference type="Pfam" id="PF10213"/>
    </source>
</evidence>
<dbReference type="GO" id="GO:0005763">
    <property type="term" value="C:mitochondrial small ribosomal subunit"/>
    <property type="evidence" value="ECO:0007669"/>
    <property type="project" value="TreeGrafter"/>
</dbReference>
<name>A0A8H4R870_9AGAR</name>
<dbReference type="InterPro" id="IPR019349">
    <property type="entry name" value="Ribosomal_mS35_mit"/>
</dbReference>